<organism evidence="2 3">
    <name type="scientific">Funiculus sociatus GB2-A5</name>
    <dbReference type="NCBI Taxonomy" id="2933946"/>
    <lineage>
        <taxon>Bacteria</taxon>
        <taxon>Bacillati</taxon>
        <taxon>Cyanobacteriota</taxon>
        <taxon>Cyanophyceae</taxon>
        <taxon>Coleofasciculales</taxon>
        <taxon>Coleofasciculaceae</taxon>
        <taxon>Funiculus</taxon>
    </lineage>
</organism>
<feature type="non-terminal residue" evidence="2">
    <location>
        <position position="140"/>
    </location>
</feature>
<reference evidence="2 3" key="1">
    <citation type="submission" date="2022-04" db="EMBL/GenBank/DDBJ databases">
        <title>Positive selection, recombination, and allopatry shape intraspecific diversity of widespread and dominant cyanobacteria.</title>
        <authorList>
            <person name="Wei J."/>
            <person name="Shu W."/>
            <person name="Hu C."/>
        </authorList>
    </citation>
    <scope>NUCLEOTIDE SEQUENCE [LARGE SCALE GENOMIC DNA]</scope>
    <source>
        <strain evidence="2 3">GB2-A5</strain>
    </source>
</reference>
<dbReference type="EMBL" id="JAMPKK010000059">
    <property type="protein sequence ID" value="MEP0867133.1"/>
    <property type="molecule type" value="Genomic_DNA"/>
</dbReference>
<name>A0ABV0JUK4_9CYAN</name>
<evidence type="ECO:0000256" key="1">
    <source>
        <dbReference type="SAM" id="MobiDB-lite"/>
    </source>
</evidence>
<evidence type="ECO:0000313" key="2">
    <source>
        <dbReference type="EMBL" id="MEP0867133.1"/>
    </source>
</evidence>
<keyword evidence="3" id="KW-1185">Reference proteome</keyword>
<sequence length="140" mass="15354">MKPNEAQHYRLSLEKVKQDYKDGIITATGLVYYTVGIFRKPGQKLRVKDIDSFSAEIGINRATFYKALSKLKVKGRLDWEAIAGLDLWIPSSNVVEMQSGQELSPNGETLSPNGETLSPNGETLSPNGETLSPNGETLSP</sequence>
<comment type="caution">
    <text evidence="2">The sequence shown here is derived from an EMBL/GenBank/DDBJ whole genome shotgun (WGS) entry which is preliminary data.</text>
</comment>
<proteinExistence type="predicted"/>
<evidence type="ECO:0000313" key="3">
    <source>
        <dbReference type="Proteomes" id="UP001442494"/>
    </source>
</evidence>
<feature type="region of interest" description="Disordered" evidence="1">
    <location>
        <begin position="98"/>
        <end position="140"/>
    </location>
</feature>
<dbReference type="Proteomes" id="UP001442494">
    <property type="component" value="Unassembled WGS sequence"/>
</dbReference>
<protein>
    <submittedName>
        <fullName evidence="2">Uncharacterized protein</fullName>
    </submittedName>
</protein>
<gene>
    <name evidence="2" type="ORF">NDI37_22025</name>
</gene>
<accession>A0ABV0JUK4</accession>